<dbReference type="RefSeq" id="WP_205050663.1">
    <property type="nucleotide sequence ID" value="NZ_JACJKX010000013.1"/>
</dbReference>
<dbReference type="Proteomes" id="UP000777002">
    <property type="component" value="Unassembled WGS sequence"/>
</dbReference>
<evidence type="ECO:0000313" key="2">
    <source>
        <dbReference type="EMBL" id="MBM6929077.1"/>
    </source>
</evidence>
<comment type="caution">
    <text evidence="2">The sequence shown here is derived from an EMBL/GenBank/DDBJ whole genome shotgun (WGS) entry which is preliminary data.</text>
</comment>
<name>A0ABS2GWH9_9BURK</name>
<protein>
    <submittedName>
        <fullName evidence="2">Uncharacterized protein</fullName>
    </submittedName>
</protein>
<keyword evidence="1" id="KW-0812">Transmembrane</keyword>
<organism evidence="2 3">
    <name type="scientific">Parasutterella secunda</name>
    <dbReference type="NCBI Taxonomy" id="626947"/>
    <lineage>
        <taxon>Bacteria</taxon>
        <taxon>Pseudomonadati</taxon>
        <taxon>Pseudomonadota</taxon>
        <taxon>Betaproteobacteria</taxon>
        <taxon>Burkholderiales</taxon>
        <taxon>Sutterellaceae</taxon>
        <taxon>Parasutterella</taxon>
    </lineage>
</organism>
<keyword evidence="1" id="KW-0472">Membrane</keyword>
<gene>
    <name evidence="2" type="ORF">H5985_07340</name>
</gene>
<accession>A0ABS2GWH9</accession>
<keyword evidence="1" id="KW-1133">Transmembrane helix</keyword>
<evidence type="ECO:0000313" key="3">
    <source>
        <dbReference type="Proteomes" id="UP000777002"/>
    </source>
</evidence>
<evidence type="ECO:0000256" key="1">
    <source>
        <dbReference type="SAM" id="Phobius"/>
    </source>
</evidence>
<dbReference type="EMBL" id="JACJKX010000013">
    <property type="protein sequence ID" value="MBM6929077.1"/>
    <property type="molecule type" value="Genomic_DNA"/>
</dbReference>
<sequence length="104" mass="11374">MLRKIRALKHSPVAATLIGLVAPVAWAMNVPIMRAIVEGFGMAPGECLLYAMATVIVALSLRIPDVKAADKRYSASAVQLLVRSVWCLRSTFQSVVHKRLKSGW</sequence>
<keyword evidence="3" id="KW-1185">Reference proteome</keyword>
<feature type="transmembrane region" description="Helical" evidence="1">
    <location>
        <begin position="43"/>
        <end position="63"/>
    </location>
</feature>
<proteinExistence type="predicted"/>
<reference evidence="2 3" key="1">
    <citation type="journal article" date="2021" name="Sci. Rep.">
        <title>The distribution of antibiotic resistance genes in chicken gut microbiota commensals.</title>
        <authorList>
            <person name="Juricova H."/>
            <person name="Matiasovicova J."/>
            <person name="Kubasova T."/>
            <person name="Cejkova D."/>
            <person name="Rychlik I."/>
        </authorList>
    </citation>
    <scope>NUCLEOTIDE SEQUENCE [LARGE SCALE GENOMIC DNA]</scope>
    <source>
        <strain evidence="2 3">An562</strain>
    </source>
</reference>